<keyword evidence="4 6" id="KW-0479">Metal-binding</keyword>
<dbReference type="GO" id="GO:0005506">
    <property type="term" value="F:iron ion binding"/>
    <property type="evidence" value="ECO:0007669"/>
    <property type="project" value="InterPro"/>
</dbReference>
<dbReference type="InterPro" id="IPR002403">
    <property type="entry name" value="Cyt_P450_E_grp-IV"/>
</dbReference>
<dbReference type="PANTHER" id="PTHR24304:SF2">
    <property type="entry name" value="24-HYDROXYCHOLESTEROL 7-ALPHA-HYDROXYLASE"/>
    <property type="match status" value="1"/>
</dbReference>
<dbReference type="GO" id="GO:0020037">
    <property type="term" value="F:heme binding"/>
    <property type="evidence" value="ECO:0007669"/>
    <property type="project" value="InterPro"/>
</dbReference>
<evidence type="ECO:0000256" key="1">
    <source>
        <dbReference type="ARBA" id="ARBA00001971"/>
    </source>
</evidence>
<feature type="binding site" description="axial binding residue" evidence="6">
    <location>
        <position position="459"/>
    </location>
    <ligand>
        <name>heme</name>
        <dbReference type="ChEBI" id="CHEBI:30413"/>
    </ligand>
    <ligandPart>
        <name>Fe</name>
        <dbReference type="ChEBI" id="CHEBI:18248"/>
    </ligandPart>
</feature>
<keyword evidence="7" id="KW-1133">Transmembrane helix</keyword>
<comment type="caution">
    <text evidence="8">The sequence shown here is derived from an EMBL/GenBank/DDBJ whole genome shotgun (WGS) entry which is preliminary data.</text>
</comment>
<name>A0A9P7YKB9_9HELO</name>
<dbReference type="PRINTS" id="PR00465">
    <property type="entry name" value="EP450IV"/>
</dbReference>
<protein>
    <submittedName>
        <fullName evidence="8">Cytochrome P450</fullName>
    </submittedName>
</protein>
<evidence type="ECO:0000313" key="8">
    <source>
        <dbReference type="EMBL" id="KAG9235358.1"/>
    </source>
</evidence>
<gene>
    <name evidence="8" type="ORF">BJ875DRAFT_529207</name>
</gene>
<evidence type="ECO:0000256" key="7">
    <source>
        <dbReference type="SAM" id="Phobius"/>
    </source>
</evidence>
<evidence type="ECO:0000313" key="9">
    <source>
        <dbReference type="Proteomes" id="UP000824998"/>
    </source>
</evidence>
<evidence type="ECO:0000256" key="2">
    <source>
        <dbReference type="ARBA" id="ARBA00010617"/>
    </source>
</evidence>
<evidence type="ECO:0000256" key="3">
    <source>
        <dbReference type="ARBA" id="ARBA00022617"/>
    </source>
</evidence>
<dbReference type="EMBL" id="MU251434">
    <property type="protein sequence ID" value="KAG9235358.1"/>
    <property type="molecule type" value="Genomic_DNA"/>
</dbReference>
<dbReference type="GO" id="GO:0008395">
    <property type="term" value="F:steroid hydroxylase activity"/>
    <property type="evidence" value="ECO:0007669"/>
    <property type="project" value="TreeGrafter"/>
</dbReference>
<sequence length="525" mass="58946">MVKLDIWTGSLFTIFIFFCGTYIYTTCRFFLSSIGDRRHKGKTPLTLPYWFPIIGSAIPMSTNGHEFYESTMQAFAPVKRSHGNIIGARLGPMFVYFVAGAKNIQTIFRNSKSLTTRTLVLRIYGNVIGVPRGDMKIFEYDDSESMTTPLTQIPEEKRIWQHRHHAIVHSLKNTEALNILTRVFTREIMELANQQHLGEWQTGPFKQNPDLAKDFWEFMRGFMVLFFGIPRLIAPKPYAARDRLIQACTKHLRDIESRYDGIIAANAEWDEDLGSRVNRDLDKVMKDVGISPEGRGAMMGGFMIGINGNAIPVGCWILIESIRTPGLLEALREEIMTAVSIDEDNKESLILDIATLLSLPLLSSVYTETLRLRISTTPTRQLRNDLLVGGYVLKAGNHVMVPSWLAHTESQWSTPEHPASEFWAERFLGKTDADGNVGEPPKSTQAGTFFPFGGGTSMCPGRFFAKQEILSGVAIMIAKFEIEFVENVHHDGTPSKRGPDADINNAGSGALLPDSDLKVRLRRRI</sequence>
<proteinExistence type="inferred from homology"/>
<dbReference type="Gene3D" id="1.10.630.10">
    <property type="entry name" value="Cytochrome P450"/>
    <property type="match status" value="1"/>
</dbReference>
<dbReference type="InterPro" id="IPR036396">
    <property type="entry name" value="Cyt_P450_sf"/>
</dbReference>
<dbReference type="InterPro" id="IPR050529">
    <property type="entry name" value="CYP450_sterol_14alpha_dmase"/>
</dbReference>
<keyword evidence="9" id="KW-1185">Reference proteome</keyword>
<evidence type="ECO:0000256" key="5">
    <source>
        <dbReference type="ARBA" id="ARBA00023004"/>
    </source>
</evidence>
<comment type="cofactor">
    <cofactor evidence="1 6">
        <name>heme</name>
        <dbReference type="ChEBI" id="CHEBI:30413"/>
    </cofactor>
</comment>
<dbReference type="GO" id="GO:0016705">
    <property type="term" value="F:oxidoreductase activity, acting on paired donors, with incorporation or reduction of molecular oxygen"/>
    <property type="evidence" value="ECO:0007669"/>
    <property type="project" value="InterPro"/>
</dbReference>
<evidence type="ECO:0000256" key="4">
    <source>
        <dbReference type="ARBA" id="ARBA00022723"/>
    </source>
</evidence>
<dbReference type="SUPFAM" id="SSF48264">
    <property type="entry name" value="Cytochrome P450"/>
    <property type="match status" value="1"/>
</dbReference>
<dbReference type="AlphaFoldDB" id="A0A9P7YKB9"/>
<organism evidence="8 9">
    <name type="scientific">Amylocarpus encephaloides</name>
    <dbReference type="NCBI Taxonomy" id="45428"/>
    <lineage>
        <taxon>Eukaryota</taxon>
        <taxon>Fungi</taxon>
        <taxon>Dikarya</taxon>
        <taxon>Ascomycota</taxon>
        <taxon>Pezizomycotina</taxon>
        <taxon>Leotiomycetes</taxon>
        <taxon>Helotiales</taxon>
        <taxon>Helotiales incertae sedis</taxon>
        <taxon>Amylocarpus</taxon>
    </lineage>
</organism>
<keyword evidence="7" id="KW-0812">Transmembrane</keyword>
<keyword evidence="5 6" id="KW-0408">Iron</keyword>
<reference evidence="8" key="1">
    <citation type="journal article" date="2021" name="IMA Fungus">
        <title>Genomic characterization of three marine fungi, including Emericellopsis atlantica sp. nov. with signatures of a generalist lifestyle and marine biomass degradation.</title>
        <authorList>
            <person name="Hagestad O.C."/>
            <person name="Hou L."/>
            <person name="Andersen J.H."/>
            <person name="Hansen E.H."/>
            <person name="Altermark B."/>
            <person name="Li C."/>
            <person name="Kuhnert E."/>
            <person name="Cox R.J."/>
            <person name="Crous P.W."/>
            <person name="Spatafora J.W."/>
            <person name="Lail K."/>
            <person name="Amirebrahimi M."/>
            <person name="Lipzen A."/>
            <person name="Pangilinan J."/>
            <person name="Andreopoulos W."/>
            <person name="Hayes R.D."/>
            <person name="Ng V."/>
            <person name="Grigoriev I.V."/>
            <person name="Jackson S.A."/>
            <person name="Sutton T.D.S."/>
            <person name="Dobson A.D.W."/>
            <person name="Rama T."/>
        </authorList>
    </citation>
    <scope>NUCLEOTIDE SEQUENCE</scope>
    <source>
        <strain evidence="8">TRa018bII</strain>
    </source>
</reference>
<dbReference type="Pfam" id="PF00067">
    <property type="entry name" value="p450"/>
    <property type="match status" value="1"/>
</dbReference>
<dbReference type="PANTHER" id="PTHR24304">
    <property type="entry name" value="CYTOCHROME P450 FAMILY 7"/>
    <property type="match status" value="1"/>
</dbReference>
<keyword evidence="3 6" id="KW-0349">Heme</keyword>
<evidence type="ECO:0000256" key="6">
    <source>
        <dbReference type="PIRSR" id="PIRSR602403-1"/>
    </source>
</evidence>
<dbReference type="OrthoDB" id="3366823at2759"/>
<dbReference type="Proteomes" id="UP000824998">
    <property type="component" value="Unassembled WGS sequence"/>
</dbReference>
<comment type="similarity">
    <text evidence="2">Belongs to the cytochrome P450 family.</text>
</comment>
<dbReference type="InterPro" id="IPR001128">
    <property type="entry name" value="Cyt_P450"/>
</dbReference>
<feature type="transmembrane region" description="Helical" evidence="7">
    <location>
        <begin position="6"/>
        <end position="31"/>
    </location>
</feature>
<dbReference type="CDD" id="cd11040">
    <property type="entry name" value="CYP7_CYP8-like"/>
    <property type="match status" value="1"/>
</dbReference>
<accession>A0A9P7YKB9</accession>
<keyword evidence="7" id="KW-0472">Membrane</keyword>